<proteinExistence type="predicted"/>
<reference evidence="1" key="1">
    <citation type="thesis" date="2021" institute="BYU ScholarsArchive" country="Provo, UT, USA">
        <title>Applications of and Algorithms for Genome Assembly and Genomic Analyses with an Emphasis on Marine Teleosts.</title>
        <authorList>
            <person name="Pickett B.D."/>
        </authorList>
    </citation>
    <scope>NUCLEOTIDE SEQUENCE</scope>
    <source>
        <strain evidence="1">HI-2016</strain>
    </source>
</reference>
<name>A0A8T2PML4_9TELE</name>
<evidence type="ECO:0000313" key="2">
    <source>
        <dbReference type="Proteomes" id="UP000824540"/>
    </source>
</evidence>
<dbReference type="EMBL" id="JAFBMS010000006">
    <property type="protein sequence ID" value="KAG9351772.1"/>
    <property type="molecule type" value="Genomic_DNA"/>
</dbReference>
<keyword evidence="2" id="KW-1185">Reference proteome</keyword>
<sequence>MEASKIMACRANILLASLRDSKQKGALHPQCDSACDRAALLLFREQAVEVTPRTAPTVQGIMQLISMYESELADSHDRVITVHSATIISRFMEVAGVGRYLVPRNTQLFPDIPTFAAQCARKTVCLQGKVCVGHDMCIVSASYGNTLPGICETRGSAALCTVHCQGFRVSGRPWSVCSFAPPPPGCTADLGACQMPKAEEKRAALYDPGKTGPAVGGSMPVTQSLALINHGLGLIPPPPDVTAQLFPFRGEGWRKREKGGGGLLELSRSEQADWHALQQGGTTRGGFFGTACAWCVLKHRSPSCSTMLTFEGEMEGETGRQRKRGKLAADLAKRRLSGPMGVASIAVFGDLGRGESKTERERERERERGKLRRVYLLRDPNDYPCALCELLSAQQ</sequence>
<comment type="caution">
    <text evidence="1">The sequence shown here is derived from an EMBL/GenBank/DDBJ whole genome shotgun (WGS) entry which is preliminary data.</text>
</comment>
<organism evidence="1 2">
    <name type="scientific">Albula glossodonta</name>
    <name type="common">roundjaw bonefish</name>
    <dbReference type="NCBI Taxonomy" id="121402"/>
    <lineage>
        <taxon>Eukaryota</taxon>
        <taxon>Metazoa</taxon>
        <taxon>Chordata</taxon>
        <taxon>Craniata</taxon>
        <taxon>Vertebrata</taxon>
        <taxon>Euteleostomi</taxon>
        <taxon>Actinopterygii</taxon>
        <taxon>Neopterygii</taxon>
        <taxon>Teleostei</taxon>
        <taxon>Albuliformes</taxon>
        <taxon>Albulidae</taxon>
        <taxon>Albula</taxon>
    </lineage>
</organism>
<accession>A0A8T2PML4</accession>
<gene>
    <name evidence="1" type="ORF">JZ751_023023</name>
</gene>
<protein>
    <submittedName>
        <fullName evidence="1">Uncharacterized protein</fullName>
    </submittedName>
</protein>
<evidence type="ECO:0000313" key="1">
    <source>
        <dbReference type="EMBL" id="KAG9351772.1"/>
    </source>
</evidence>
<dbReference type="Proteomes" id="UP000824540">
    <property type="component" value="Unassembled WGS sequence"/>
</dbReference>
<dbReference type="AlphaFoldDB" id="A0A8T2PML4"/>